<evidence type="ECO:0000256" key="2">
    <source>
        <dbReference type="ARBA" id="ARBA00023128"/>
    </source>
</evidence>
<dbReference type="PANTHER" id="PTHR28133">
    <property type="entry name" value="REQUIRED FOR RESPIRATORY GROWTH PROTEIN 7, MITOCHONDRIAL"/>
    <property type="match status" value="1"/>
</dbReference>
<evidence type="ECO:0008006" key="5">
    <source>
        <dbReference type="Google" id="ProtNLM"/>
    </source>
</evidence>
<protein>
    <recommendedName>
        <fullName evidence="5">Required for respiratory growth protein 7, mitochondrial</fullName>
    </recommendedName>
</protein>
<dbReference type="AlphaFoldDB" id="A0A9P3UQI1"/>
<evidence type="ECO:0000313" key="4">
    <source>
        <dbReference type="Proteomes" id="UP001063166"/>
    </source>
</evidence>
<dbReference type="Proteomes" id="UP001063166">
    <property type="component" value="Unassembled WGS sequence"/>
</dbReference>
<dbReference type="GO" id="GO:0005739">
    <property type="term" value="C:mitochondrion"/>
    <property type="evidence" value="ECO:0007669"/>
    <property type="project" value="UniProtKB-SubCell"/>
</dbReference>
<reference evidence="3" key="1">
    <citation type="submission" date="2022-07" db="EMBL/GenBank/DDBJ databases">
        <title>The genome of Lyophyllum shimeji provides insight into the initial evolution of ectomycorrhizal fungal genome.</title>
        <authorList>
            <person name="Kobayashi Y."/>
            <person name="Shibata T."/>
            <person name="Hirakawa H."/>
            <person name="Shigenobu S."/>
            <person name="Nishiyama T."/>
            <person name="Yamada A."/>
            <person name="Hasebe M."/>
            <person name="Kawaguchi M."/>
        </authorList>
    </citation>
    <scope>NUCLEOTIDE SEQUENCE</scope>
    <source>
        <strain evidence="3">AT787</strain>
    </source>
</reference>
<keyword evidence="4" id="KW-1185">Reference proteome</keyword>
<gene>
    <name evidence="3" type="ORF">LshimejAT787_0604130</name>
</gene>
<dbReference type="PANTHER" id="PTHR28133:SF1">
    <property type="entry name" value="REQUIRED FOR RESPIRATORY GROWTH PROTEIN 7, MITOCHONDRIAL"/>
    <property type="match status" value="1"/>
</dbReference>
<name>A0A9P3UQI1_LYOSH</name>
<dbReference type="EMBL" id="BRPK01000006">
    <property type="protein sequence ID" value="GLB39251.1"/>
    <property type="molecule type" value="Genomic_DNA"/>
</dbReference>
<proteinExistence type="predicted"/>
<dbReference type="InterPro" id="IPR018828">
    <property type="entry name" value="RRG7"/>
</dbReference>
<comment type="subcellular location">
    <subcellularLocation>
        <location evidence="1">Mitochondrion</location>
    </subcellularLocation>
</comment>
<dbReference type="Pfam" id="PF10356">
    <property type="entry name" value="RRG7"/>
    <property type="match status" value="2"/>
</dbReference>
<sequence>MTMSWTRLLARTLVTSSSKSPAKLSTTHRGTAFEERSRNILQNHLSMTLRRVGGKSDGGIDLLGWWWLPPLGVSDPSAPRRRLRVLAQCKAEKQKASPKYVREMEGVLHRYITLSPSFSPHDTGKPPLHHSSQYPVVAVLISESPFTKATLLRAQSSPVPFFLFHLPPVPSSLDTAMSAETDHKWAGTAVWNPALAGTRGLLGGEMEVRWERSPSCDGRPGLWWRNRKLRSWTPETDSSEKGDWDLDLRDQDLLLEDLGRDTA</sequence>
<comment type="caution">
    <text evidence="3">The sequence shown here is derived from an EMBL/GenBank/DDBJ whole genome shotgun (WGS) entry which is preliminary data.</text>
</comment>
<organism evidence="3 4">
    <name type="scientific">Lyophyllum shimeji</name>
    <name type="common">Hon-shimeji</name>
    <name type="synonym">Tricholoma shimeji</name>
    <dbReference type="NCBI Taxonomy" id="47721"/>
    <lineage>
        <taxon>Eukaryota</taxon>
        <taxon>Fungi</taxon>
        <taxon>Dikarya</taxon>
        <taxon>Basidiomycota</taxon>
        <taxon>Agaricomycotina</taxon>
        <taxon>Agaricomycetes</taxon>
        <taxon>Agaricomycetidae</taxon>
        <taxon>Agaricales</taxon>
        <taxon>Tricholomatineae</taxon>
        <taxon>Lyophyllaceae</taxon>
        <taxon>Lyophyllum</taxon>
    </lineage>
</organism>
<evidence type="ECO:0000256" key="1">
    <source>
        <dbReference type="ARBA" id="ARBA00004173"/>
    </source>
</evidence>
<evidence type="ECO:0000313" key="3">
    <source>
        <dbReference type="EMBL" id="GLB39251.1"/>
    </source>
</evidence>
<dbReference type="OrthoDB" id="20734at2759"/>
<accession>A0A9P3UQI1</accession>
<keyword evidence="2" id="KW-0496">Mitochondrion</keyword>